<feature type="compositionally biased region" description="Polar residues" evidence="1">
    <location>
        <begin position="340"/>
        <end position="350"/>
    </location>
</feature>
<evidence type="ECO:0000313" key="2">
    <source>
        <dbReference type="EMBL" id="PGH33655.1"/>
    </source>
</evidence>
<dbReference type="AlphaFoldDB" id="A0A2B7ZJ49"/>
<reference evidence="2 3" key="1">
    <citation type="submission" date="2017-10" db="EMBL/GenBank/DDBJ databases">
        <title>Comparative genomics in systemic dimorphic fungi from Ajellomycetaceae.</title>
        <authorList>
            <person name="Munoz J.F."/>
            <person name="Mcewen J.G."/>
            <person name="Clay O.K."/>
            <person name="Cuomo C.A."/>
        </authorList>
    </citation>
    <scope>NUCLEOTIDE SEQUENCE [LARGE SCALE GENOMIC DNA]</scope>
    <source>
        <strain evidence="2 3">UAMH4076</strain>
    </source>
</reference>
<feature type="region of interest" description="Disordered" evidence="1">
    <location>
        <begin position="306"/>
        <end position="361"/>
    </location>
</feature>
<feature type="compositionally biased region" description="Acidic residues" evidence="1">
    <location>
        <begin position="352"/>
        <end position="361"/>
    </location>
</feature>
<comment type="caution">
    <text evidence="2">The sequence shown here is derived from an EMBL/GenBank/DDBJ whole genome shotgun (WGS) entry which is preliminary data.</text>
</comment>
<protein>
    <submittedName>
        <fullName evidence="2">Uncharacterized protein</fullName>
    </submittedName>
</protein>
<gene>
    <name evidence="2" type="ORF">GX50_03482</name>
</gene>
<evidence type="ECO:0000256" key="1">
    <source>
        <dbReference type="SAM" id="MobiDB-lite"/>
    </source>
</evidence>
<feature type="compositionally biased region" description="Basic and acidic residues" evidence="1">
    <location>
        <begin position="313"/>
        <end position="339"/>
    </location>
</feature>
<keyword evidence="3" id="KW-1185">Reference proteome</keyword>
<feature type="region of interest" description="Disordered" evidence="1">
    <location>
        <begin position="1"/>
        <end position="26"/>
    </location>
</feature>
<proteinExistence type="predicted"/>
<sequence>MRQWFNFGGNWSRHSAPDDNSSQERPAWEGHLSHVYETAITQGERENALINAPFADIASAVDPQQTGYASTGYGPAPFYAGHGNLDYRANLAAMSQYPPQVPQVPQVTTQPFLGQAQANISTSGMPTSFYPQSGMPPIPLQTHIPQQGQVSSSMAMGNYGWNSYDENLYPAYTNPQVTVRSSDQQRSGSYPELQPPYNNNMCQGFAPWNVSNNPTMNETSSLKSGVEPVATMVETAGVIIPLRRPARSLSLNSPRPKRVLQGKLINKYRISRPRIANSSPHNRINPGLLLSSVEVFASDNECAVTDGSSEFEIDNKDQSDESQDRFHEEEAKGHGEHKSGQTSAPYNPSDGSEIETGDSES</sequence>
<dbReference type="Proteomes" id="UP000226031">
    <property type="component" value="Unassembled WGS sequence"/>
</dbReference>
<evidence type="ECO:0000313" key="3">
    <source>
        <dbReference type="Proteomes" id="UP000226031"/>
    </source>
</evidence>
<organism evidence="2 3">
    <name type="scientific">[Emmonsia] crescens</name>
    <dbReference type="NCBI Taxonomy" id="73230"/>
    <lineage>
        <taxon>Eukaryota</taxon>
        <taxon>Fungi</taxon>
        <taxon>Dikarya</taxon>
        <taxon>Ascomycota</taxon>
        <taxon>Pezizomycotina</taxon>
        <taxon>Eurotiomycetes</taxon>
        <taxon>Eurotiomycetidae</taxon>
        <taxon>Onygenales</taxon>
        <taxon>Ajellomycetaceae</taxon>
        <taxon>Emergomyces</taxon>
    </lineage>
</organism>
<accession>A0A2B7ZJ49</accession>
<dbReference type="EMBL" id="PDND01000057">
    <property type="protein sequence ID" value="PGH33655.1"/>
    <property type="molecule type" value="Genomic_DNA"/>
</dbReference>
<dbReference type="VEuPathDB" id="FungiDB:EMCG_00460"/>
<name>A0A2B7ZJ49_9EURO</name>